<dbReference type="EMBL" id="JBHTKH010000002">
    <property type="protein sequence ID" value="MFD1053790.1"/>
    <property type="molecule type" value="Genomic_DNA"/>
</dbReference>
<reference evidence="3" key="1">
    <citation type="journal article" date="2019" name="Int. J. Syst. Evol. Microbiol.">
        <title>The Global Catalogue of Microorganisms (GCM) 10K type strain sequencing project: providing services to taxonomists for standard genome sequencing and annotation.</title>
        <authorList>
            <consortium name="The Broad Institute Genomics Platform"/>
            <consortium name="The Broad Institute Genome Sequencing Center for Infectious Disease"/>
            <person name="Wu L."/>
            <person name="Ma J."/>
        </authorList>
    </citation>
    <scope>NUCLEOTIDE SEQUENCE [LARGE SCALE GENOMIC DNA]</scope>
    <source>
        <strain evidence="3">CCUG 57508</strain>
    </source>
</reference>
<proteinExistence type="predicted"/>
<sequence length="101" mass="10463">MPETAKPADRTKVLSVRLTSEEFDALSERATEVGVGPSTLARTLVRRGLAIGTSDTAGASAPSSHPDTAAPSSASLSPLEAQLVAGLAARIEVLERWVAEH</sequence>
<evidence type="ECO:0008006" key="4">
    <source>
        <dbReference type="Google" id="ProtNLM"/>
    </source>
</evidence>
<dbReference type="Proteomes" id="UP001597046">
    <property type="component" value="Unassembled WGS sequence"/>
</dbReference>
<dbReference type="RefSeq" id="WP_386051546.1">
    <property type="nucleotide sequence ID" value="NZ_JBHTKH010000002.1"/>
</dbReference>
<comment type="caution">
    <text evidence="2">The sequence shown here is derived from an EMBL/GenBank/DDBJ whole genome shotgun (WGS) entry which is preliminary data.</text>
</comment>
<feature type="compositionally biased region" description="Polar residues" evidence="1">
    <location>
        <begin position="54"/>
        <end position="66"/>
    </location>
</feature>
<keyword evidence="3" id="KW-1185">Reference proteome</keyword>
<organism evidence="2 3">
    <name type="scientific">Terrabacter terrigena</name>
    <dbReference type="NCBI Taxonomy" id="574718"/>
    <lineage>
        <taxon>Bacteria</taxon>
        <taxon>Bacillati</taxon>
        <taxon>Actinomycetota</taxon>
        <taxon>Actinomycetes</taxon>
        <taxon>Micrococcales</taxon>
        <taxon>Intrasporangiaceae</taxon>
        <taxon>Terrabacter</taxon>
    </lineage>
</organism>
<accession>A0ABW3MT79</accession>
<evidence type="ECO:0000313" key="3">
    <source>
        <dbReference type="Proteomes" id="UP001597046"/>
    </source>
</evidence>
<name>A0ABW3MT79_9MICO</name>
<gene>
    <name evidence="2" type="ORF">ACFQ2V_05670</name>
</gene>
<evidence type="ECO:0000313" key="2">
    <source>
        <dbReference type="EMBL" id="MFD1053790.1"/>
    </source>
</evidence>
<evidence type="ECO:0000256" key="1">
    <source>
        <dbReference type="SAM" id="MobiDB-lite"/>
    </source>
</evidence>
<feature type="region of interest" description="Disordered" evidence="1">
    <location>
        <begin position="54"/>
        <end position="75"/>
    </location>
</feature>
<protein>
    <recommendedName>
        <fullName evidence="4">CopG family transcriptional regulator</fullName>
    </recommendedName>
</protein>